<name>A0A1G9CWJ4_9GAMM</name>
<dbReference type="RefSeq" id="WP_091514998.1">
    <property type="nucleotide sequence ID" value="NZ_FNFH01000005.1"/>
</dbReference>
<evidence type="ECO:0000313" key="2">
    <source>
        <dbReference type="Proteomes" id="UP000199305"/>
    </source>
</evidence>
<gene>
    <name evidence="1" type="ORF">SAMN05216212_2650</name>
</gene>
<dbReference type="AlphaFoldDB" id="A0A1G9CWJ4"/>
<evidence type="ECO:0008006" key="3">
    <source>
        <dbReference type="Google" id="ProtNLM"/>
    </source>
</evidence>
<dbReference type="OrthoDB" id="5732800at2"/>
<dbReference type="EMBL" id="FNFH01000005">
    <property type="protein sequence ID" value="SDK56040.1"/>
    <property type="molecule type" value="Genomic_DNA"/>
</dbReference>
<evidence type="ECO:0000313" key="1">
    <source>
        <dbReference type="EMBL" id="SDK56040.1"/>
    </source>
</evidence>
<protein>
    <recommendedName>
        <fullName evidence="3">Zinc-finger</fullName>
    </recommendedName>
</protein>
<dbReference type="Proteomes" id="UP000199305">
    <property type="component" value="Unassembled WGS sequence"/>
</dbReference>
<dbReference type="STRING" id="658219.SAMN05216212_2650"/>
<accession>A0A1G9CWJ4</accession>
<keyword evidence="2" id="KW-1185">Reference proteome</keyword>
<proteinExistence type="predicted"/>
<sequence length="215" mass="23406">MECKLAQAQLEQLKPSNEPELLAHLRKCGECRDFAEDLRILRLLRSLPAPEPTPGFEERVLRAASAGDEVARRVPSAIGWKLATAASLLLAVILALPEPGPVEPVPGLAQAVTAAVIPVTLALNSGRDLAGARIRVVMPEHLQLQGFENQRDLQWHTDLKAGANRLTLPVQRRSRSGVETILIEIEHNGARREFRVPVRGGINAQGGAEEKVQTI</sequence>
<organism evidence="1 2">
    <name type="scientific">Microbulbifer yueqingensis</name>
    <dbReference type="NCBI Taxonomy" id="658219"/>
    <lineage>
        <taxon>Bacteria</taxon>
        <taxon>Pseudomonadati</taxon>
        <taxon>Pseudomonadota</taxon>
        <taxon>Gammaproteobacteria</taxon>
        <taxon>Cellvibrionales</taxon>
        <taxon>Microbulbiferaceae</taxon>
        <taxon>Microbulbifer</taxon>
    </lineage>
</organism>
<reference evidence="2" key="1">
    <citation type="submission" date="2016-10" db="EMBL/GenBank/DDBJ databases">
        <authorList>
            <person name="Varghese N."/>
            <person name="Submissions S."/>
        </authorList>
    </citation>
    <scope>NUCLEOTIDE SEQUENCE [LARGE SCALE GENOMIC DNA]</scope>
    <source>
        <strain evidence="2">CGMCC 1.10658</strain>
    </source>
</reference>